<dbReference type="RefSeq" id="WP_115092378.1">
    <property type="nucleotide sequence ID" value="NZ_CP068107.1"/>
</dbReference>
<evidence type="ECO:0000256" key="7">
    <source>
        <dbReference type="PROSITE-ProRule" id="PRU01373"/>
    </source>
</evidence>
<dbReference type="InterPro" id="IPR002477">
    <property type="entry name" value="Peptidoglycan-bd-like"/>
</dbReference>
<feature type="active site" description="Nucleophile" evidence="7">
    <location>
        <position position="449"/>
    </location>
</feature>
<evidence type="ECO:0000259" key="8">
    <source>
        <dbReference type="PROSITE" id="PS52029"/>
    </source>
</evidence>
<dbReference type="CDD" id="cd16913">
    <property type="entry name" value="YkuD_like"/>
    <property type="match status" value="1"/>
</dbReference>
<dbReference type="InterPro" id="IPR038063">
    <property type="entry name" value="Transpep_catalytic_dom"/>
</dbReference>
<evidence type="ECO:0000256" key="3">
    <source>
        <dbReference type="ARBA" id="ARBA00022679"/>
    </source>
</evidence>
<dbReference type="PANTHER" id="PTHR41533:SF2">
    <property type="entry name" value="BLR7131 PROTEIN"/>
    <property type="match status" value="1"/>
</dbReference>
<evidence type="ECO:0000313" key="10">
    <source>
        <dbReference type="Proteomes" id="UP000255024"/>
    </source>
</evidence>
<dbReference type="InterPro" id="IPR036365">
    <property type="entry name" value="PGBD-like_sf"/>
</dbReference>
<dbReference type="GO" id="GO:0009252">
    <property type="term" value="P:peptidoglycan biosynthetic process"/>
    <property type="evidence" value="ECO:0007669"/>
    <property type="project" value="UniProtKB-UniPathway"/>
</dbReference>
<dbReference type="Pfam" id="PF03734">
    <property type="entry name" value="YkuD"/>
    <property type="match status" value="1"/>
</dbReference>
<dbReference type="UniPathway" id="UPA00219"/>
<dbReference type="InterPro" id="IPR036366">
    <property type="entry name" value="PGBDSf"/>
</dbReference>
<evidence type="ECO:0000256" key="2">
    <source>
        <dbReference type="ARBA" id="ARBA00005992"/>
    </source>
</evidence>
<name>A0A378U3L6_MYROD</name>
<comment type="pathway">
    <text evidence="1 7">Cell wall biogenesis; peptidoglycan biosynthesis.</text>
</comment>
<keyword evidence="6 7" id="KW-0961">Cell wall biogenesis/degradation</keyword>
<evidence type="ECO:0000256" key="5">
    <source>
        <dbReference type="ARBA" id="ARBA00022984"/>
    </source>
</evidence>
<evidence type="ECO:0000256" key="6">
    <source>
        <dbReference type="ARBA" id="ARBA00023316"/>
    </source>
</evidence>
<protein>
    <submittedName>
        <fullName evidence="9">Murein L,D-transpeptidase</fullName>
    </submittedName>
</protein>
<feature type="domain" description="L,D-TPase catalytic" evidence="8">
    <location>
        <begin position="302"/>
        <end position="478"/>
    </location>
</feature>
<evidence type="ECO:0000256" key="4">
    <source>
        <dbReference type="ARBA" id="ARBA00022960"/>
    </source>
</evidence>
<dbReference type="PROSITE" id="PS51257">
    <property type="entry name" value="PROKAR_LIPOPROTEIN"/>
    <property type="match status" value="1"/>
</dbReference>
<dbReference type="InterPro" id="IPR045380">
    <property type="entry name" value="LD_TPept_scaffold_dom"/>
</dbReference>
<dbReference type="GO" id="GO:0008360">
    <property type="term" value="P:regulation of cell shape"/>
    <property type="evidence" value="ECO:0007669"/>
    <property type="project" value="UniProtKB-UniRule"/>
</dbReference>
<proteinExistence type="inferred from homology"/>
<dbReference type="GO" id="GO:0016740">
    <property type="term" value="F:transferase activity"/>
    <property type="evidence" value="ECO:0007669"/>
    <property type="project" value="UniProtKB-KW"/>
</dbReference>
<gene>
    <name evidence="9" type="ORF">NCTC11179_03231</name>
</gene>
<sequence>MIKKLVLPTVLLTCVLSSCGERSKQAMRVVYGENEVVEALNEVPNIQFDSLQTSALQEEVRLFYKTNDYHLGWFNAANRQQLLESVRNLQNDGIKIASKEIHQLVDLDATYEQLNETDKIQADFLFSTMYVNTLDNLFNGSVRAKRLYGDWEITPKPLNTSATMLLALEHENVALTYDSIRTKQPVYTQLRKKLSAYYALEKDSLKPFKQGKINDTIPELVAVKKHLIFLNQLADSIQTDAIYNQATAQSIKAFQTQKKLSVTGFTDTKTIEAMLRDENALKEKIIVNLERWRWFPREFSSNYILVNIPAYSLVSVSNQDTIRQHKVVVGTAARKTPILSSTLTTVVLNPTWTVPPTIKKNDLVPKASNDLSYFSRLNFTIYNSQGKVVTPENWDASKGTSYRYVQKGGPGNTLGRVKFLFQNNHAVYLHDTPSQWGFARNDRNLSSGCVRVQDPFDLTSYIFELAAPDLTKEEVDKIIASQDTKSIKVSENPIDVHLLYWTVQVDTHGKFTYFKDIYKYDEELYKRLNK</sequence>
<dbReference type="Pfam" id="PF20142">
    <property type="entry name" value="Scaffold"/>
    <property type="match status" value="1"/>
</dbReference>
<dbReference type="EMBL" id="UGQL01000002">
    <property type="protein sequence ID" value="STZ69717.1"/>
    <property type="molecule type" value="Genomic_DNA"/>
</dbReference>
<keyword evidence="4 7" id="KW-0133">Cell shape</keyword>
<dbReference type="Pfam" id="PF01471">
    <property type="entry name" value="PG_binding_1"/>
    <property type="match status" value="1"/>
</dbReference>
<dbReference type="SUPFAM" id="SSF47090">
    <property type="entry name" value="PGBD-like"/>
    <property type="match status" value="1"/>
</dbReference>
<evidence type="ECO:0000256" key="1">
    <source>
        <dbReference type="ARBA" id="ARBA00004752"/>
    </source>
</evidence>
<evidence type="ECO:0000313" key="9">
    <source>
        <dbReference type="EMBL" id="STZ69717.1"/>
    </source>
</evidence>
<dbReference type="InterPro" id="IPR005490">
    <property type="entry name" value="LD_TPept_cat_dom"/>
</dbReference>
<dbReference type="InterPro" id="IPR052905">
    <property type="entry name" value="LD-transpeptidase_YkuD-like"/>
</dbReference>
<dbReference type="GO" id="GO:0004180">
    <property type="term" value="F:carboxypeptidase activity"/>
    <property type="evidence" value="ECO:0007669"/>
    <property type="project" value="UniProtKB-ARBA"/>
</dbReference>
<dbReference type="Proteomes" id="UP000255024">
    <property type="component" value="Unassembled WGS sequence"/>
</dbReference>
<dbReference type="Gene3D" id="1.10.101.10">
    <property type="entry name" value="PGBD-like superfamily/PGBD"/>
    <property type="match status" value="1"/>
</dbReference>
<reference evidence="9 10" key="1">
    <citation type="submission" date="2018-06" db="EMBL/GenBank/DDBJ databases">
        <authorList>
            <consortium name="Pathogen Informatics"/>
            <person name="Doyle S."/>
        </authorList>
    </citation>
    <scope>NUCLEOTIDE SEQUENCE [LARGE SCALE GENOMIC DNA]</scope>
    <source>
        <strain evidence="9 10">NCTC11179</strain>
    </source>
</reference>
<dbReference type="PANTHER" id="PTHR41533">
    <property type="entry name" value="L,D-TRANSPEPTIDASE HI_1667-RELATED"/>
    <property type="match status" value="1"/>
</dbReference>
<keyword evidence="5 7" id="KW-0573">Peptidoglycan synthesis</keyword>
<organism evidence="9 10">
    <name type="scientific">Myroides odoratus</name>
    <name type="common">Flavobacterium odoratum</name>
    <dbReference type="NCBI Taxonomy" id="256"/>
    <lineage>
        <taxon>Bacteria</taxon>
        <taxon>Pseudomonadati</taxon>
        <taxon>Bacteroidota</taxon>
        <taxon>Flavobacteriia</taxon>
        <taxon>Flavobacteriales</taxon>
        <taxon>Flavobacteriaceae</taxon>
        <taxon>Myroides</taxon>
    </lineage>
</organism>
<keyword evidence="3" id="KW-0808">Transferase</keyword>
<dbReference type="GO" id="GO:0071555">
    <property type="term" value="P:cell wall organization"/>
    <property type="evidence" value="ECO:0007669"/>
    <property type="project" value="UniProtKB-UniRule"/>
</dbReference>
<keyword evidence="10" id="KW-1185">Reference proteome</keyword>
<accession>A0A378U3L6</accession>
<dbReference type="AlphaFoldDB" id="A0A378U3L6"/>
<dbReference type="PROSITE" id="PS52029">
    <property type="entry name" value="LD_TPASE"/>
    <property type="match status" value="1"/>
</dbReference>
<dbReference type="SUPFAM" id="SSF141523">
    <property type="entry name" value="L,D-transpeptidase catalytic domain-like"/>
    <property type="match status" value="1"/>
</dbReference>
<dbReference type="Gene3D" id="2.40.440.10">
    <property type="entry name" value="L,D-transpeptidase catalytic domain-like"/>
    <property type="match status" value="1"/>
</dbReference>
<comment type="similarity">
    <text evidence="2">Belongs to the YkuD family.</text>
</comment>
<feature type="active site" description="Proton donor/acceptor" evidence="7">
    <location>
        <position position="430"/>
    </location>
</feature>